<evidence type="ECO:0000313" key="1">
    <source>
        <dbReference type="EMBL" id="DAF56998.1"/>
    </source>
</evidence>
<organism evidence="1">
    <name type="scientific">Myoviridae sp. ctp4Q36</name>
    <dbReference type="NCBI Taxonomy" id="2827708"/>
    <lineage>
        <taxon>Viruses</taxon>
        <taxon>Duplodnaviria</taxon>
        <taxon>Heunggongvirae</taxon>
        <taxon>Uroviricota</taxon>
        <taxon>Caudoviricetes</taxon>
    </lineage>
</organism>
<proteinExistence type="predicted"/>
<reference evidence="1" key="1">
    <citation type="journal article" date="2021" name="Proc. Natl. Acad. Sci. U.S.A.">
        <title>A Catalog of Tens of Thousands of Viruses from Human Metagenomes Reveals Hidden Associations with Chronic Diseases.</title>
        <authorList>
            <person name="Tisza M.J."/>
            <person name="Buck C.B."/>
        </authorList>
    </citation>
    <scope>NUCLEOTIDE SEQUENCE</scope>
    <source>
        <strain evidence="1">Ctp4Q36</strain>
    </source>
</reference>
<accession>A0A8S5T1A0</accession>
<dbReference type="EMBL" id="BK032725">
    <property type="protein sequence ID" value="DAF56998.1"/>
    <property type="molecule type" value="Genomic_DNA"/>
</dbReference>
<protein>
    <submittedName>
        <fullName evidence="1">Uncharacterized protein</fullName>
    </submittedName>
</protein>
<name>A0A8S5T1A0_9CAUD</name>
<sequence length="103" mass="11745">MLRLSTINLLVEGVLETAQKRYESILKDNGVVVEKVRKNKAKKLAEEEANSLCIALKAASICELSNIDNALDYYEGTHTEDEFQEFRTSIVLPKLEKMKRNDK</sequence>